<evidence type="ECO:0000256" key="1">
    <source>
        <dbReference type="SAM" id="SignalP"/>
    </source>
</evidence>
<dbReference type="InterPro" id="IPR006946">
    <property type="entry name" value="DGR2-like_dom"/>
</dbReference>
<dbReference type="EMBL" id="AP026867">
    <property type="protein sequence ID" value="BDS11363.1"/>
    <property type="molecule type" value="Genomic_DNA"/>
</dbReference>
<protein>
    <submittedName>
        <fullName evidence="3">DUF642 domain-containing protein</fullName>
    </submittedName>
</protein>
<organism evidence="3 4">
    <name type="scientific">Aureispira anguillae</name>
    <dbReference type="NCBI Taxonomy" id="2864201"/>
    <lineage>
        <taxon>Bacteria</taxon>
        <taxon>Pseudomonadati</taxon>
        <taxon>Bacteroidota</taxon>
        <taxon>Saprospiria</taxon>
        <taxon>Saprospirales</taxon>
        <taxon>Saprospiraceae</taxon>
        <taxon>Aureispira</taxon>
    </lineage>
</organism>
<feature type="signal peptide" evidence="1">
    <location>
        <begin position="1"/>
        <end position="20"/>
    </location>
</feature>
<evidence type="ECO:0000313" key="4">
    <source>
        <dbReference type="Proteomes" id="UP001060919"/>
    </source>
</evidence>
<keyword evidence="4" id="KW-1185">Reference proteome</keyword>
<accession>A0A915YE02</accession>
<dbReference type="KEGG" id="aup:AsAng_0020750"/>
<evidence type="ECO:0000313" key="3">
    <source>
        <dbReference type="EMBL" id="BDS11363.1"/>
    </source>
</evidence>
<reference evidence="3" key="1">
    <citation type="submission" date="2022-09" db="EMBL/GenBank/DDBJ databases">
        <title>Aureispira anguillicida sp. nov., isolated from Leptocephalus of Japanese eel Anguilla japonica.</title>
        <authorList>
            <person name="Yuasa K."/>
            <person name="Mekata T."/>
            <person name="Ikunari K."/>
        </authorList>
    </citation>
    <scope>NUCLEOTIDE SEQUENCE</scope>
    <source>
        <strain evidence="3">EL160426</strain>
    </source>
</reference>
<dbReference type="Proteomes" id="UP001060919">
    <property type="component" value="Chromosome"/>
</dbReference>
<dbReference type="Gene3D" id="2.60.120.260">
    <property type="entry name" value="Galactose-binding domain-like"/>
    <property type="match status" value="1"/>
</dbReference>
<feature type="chain" id="PRO_5037090156" evidence="1">
    <location>
        <begin position="21"/>
        <end position="189"/>
    </location>
</feature>
<gene>
    <name evidence="3" type="ORF">AsAng_0020750</name>
</gene>
<proteinExistence type="predicted"/>
<evidence type="ECO:0000259" key="2">
    <source>
        <dbReference type="Pfam" id="PF04862"/>
    </source>
</evidence>
<sequence>MKKTILPLCFFVLFLSTVSAQELVHNGNFNAGTNNWQILLEDPNLPIKAQVIEHSKDYHSYGLADSYVNTNFVELDDKSAIQQKILTTKSENYTLVFAYTHRPNAGDKQLVITADSKVIYTKTIKDDGSIGMFKYVNAYFKAPSNMTKLSFYAVSLNGAEDQGVLLTDISCKKTAEISIDNPTKVQKLR</sequence>
<dbReference type="RefSeq" id="WP_264792550.1">
    <property type="nucleotide sequence ID" value="NZ_AP026867.1"/>
</dbReference>
<feature type="domain" description="DUF642" evidence="2">
    <location>
        <begin position="24"/>
        <end position="153"/>
    </location>
</feature>
<keyword evidence="1" id="KW-0732">Signal</keyword>
<dbReference type="AlphaFoldDB" id="A0A915YE02"/>
<name>A0A915YE02_9BACT</name>
<dbReference type="Pfam" id="PF04862">
    <property type="entry name" value="DUF642"/>
    <property type="match status" value="1"/>
</dbReference>